<evidence type="ECO:0000313" key="2">
    <source>
        <dbReference type="WBParaSite" id="JU765_v2.g10990.t1"/>
    </source>
</evidence>
<name>A0AC34PXS3_9BILA</name>
<organism evidence="1 2">
    <name type="scientific">Panagrolaimus sp. JU765</name>
    <dbReference type="NCBI Taxonomy" id="591449"/>
    <lineage>
        <taxon>Eukaryota</taxon>
        <taxon>Metazoa</taxon>
        <taxon>Ecdysozoa</taxon>
        <taxon>Nematoda</taxon>
        <taxon>Chromadorea</taxon>
        <taxon>Rhabditida</taxon>
        <taxon>Tylenchina</taxon>
        <taxon>Panagrolaimomorpha</taxon>
        <taxon>Panagrolaimoidea</taxon>
        <taxon>Panagrolaimidae</taxon>
        <taxon>Panagrolaimus</taxon>
    </lineage>
</organism>
<reference evidence="2" key="1">
    <citation type="submission" date="2022-11" db="UniProtKB">
        <authorList>
            <consortium name="WormBaseParasite"/>
        </authorList>
    </citation>
    <scope>IDENTIFICATION</scope>
</reference>
<proteinExistence type="predicted"/>
<protein>
    <submittedName>
        <fullName evidence="2">Uncharacterized protein</fullName>
    </submittedName>
</protein>
<evidence type="ECO:0000313" key="1">
    <source>
        <dbReference type="Proteomes" id="UP000887576"/>
    </source>
</evidence>
<sequence length="247" mass="27919">MLIILSQPKIPNNQLGKLRFEQSQKKSFQIFVTKQSTSRFDQFPKNSQNSATFETMISALKTYVVEKSLTFRGISITDNFLEIFLKPFVDISHVSVVEFVSCSFQNTTTSLLQFLQKTSVTDLKTEYCYGSENVINQAMASQLNLKSLTILPVPGQVFHGLTDSCLLTSLAKLETSFLPNCVTNFTLNGVHAFLKLKRKQAVLSKTLFDLGTIQTTQTMEEFTSDFMLEKQTKIISHFNTSFETTLI</sequence>
<accession>A0AC34PXS3</accession>
<dbReference type="Proteomes" id="UP000887576">
    <property type="component" value="Unplaced"/>
</dbReference>
<dbReference type="WBParaSite" id="JU765_v2.g10990.t1">
    <property type="protein sequence ID" value="JU765_v2.g10990.t1"/>
    <property type="gene ID" value="JU765_v2.g10990"/>
</dbReference>